<keyword evidence="4" id="KW-0731">Sigma factor</keyword>
<keyword evidence="1" id="KW-0963">Cytoplasm</keyword>
<dbReference type="PANTHER" id="PTHR30376:SF3">
    <property type="entry name" value="RNA POLYMERASE SIGMA FACTOR RPOH"/>
    <property type="match status" value="1"/>
</dbReference>
<keyword evidence="3" id="KW-0346">Stress response</keyword>
<dbReference type="PROSITE" id="PS00715">
    <property type="entry name" value="SIGMA70_1"/>
    <property type="match status" value="1"/>
</dbReference>
<organism evidence="8">
    <name type="scientific">hydrothermal vent metagenome</name>
    <dbReference type="NCBI Taxonomy" id="652676"/>
    <lineage>
        <taxon>unclassified sequences</taxon>
        <taxon>metagenomes</taxon>
        <taxon>ecological metagenomes</taxon>
    </lineage>
</organism>
<evidence type="ECO:0000256" key="2">
    <source>
        <dbReference type="ARBA" id="ARBA00023015"/>
    </source>
</evidence>
<reference evidence="8" key="1">
    <citation type="submission" date="2018-06" db="EMBL/GenBank/DDBJ databases">
        <authorList>
            <person name="Zhirakovskaya E."/>
        </authorList>
    </citation>
    <scope>NUCLEOTIDE SEQUENCE</scope>
</reference>
<dbReference type="InterPro" id="IPR000943">
    <property type="entry name" value="RNA_pol_sigma70"/>
</dbReference>
<protein>
    <submittedName>
        <fullName evidence="8">RNA polymerase sigma factor RpoH</fullName>
    </submittedName>
</protein>
<name>A0A3B0YR07_9ZZZZ</name>
<dbReference type="PRINTS" id="PR00046">
    <property type="entry name" value="SIGMA70FCT"/>
</dbReference>
<gene>
    <name evidence="8" type="ORF">MNBD_GAMMA14-2130</name>
</gene>
<dbReference type="Gene3D" id="1.20.140.160">
    <property type="match status" value="1"/>
</dbReference>
<evidence type="ECO:0000256" key="4">
    <source>
        <dbReference type="ARBA" id="ARBA00023082"/>
    </source>
</evidence>
<proteinExistence type="predicted"/>
<keyword evidence="2" id="KW-0805">Transcription regulation</keyword>
<feature type="non-terminal residue" evidence="8">
    <location>
        <position position="251"/>
    </location>
</feature>
<dbReference type="GO" id="GO:0006352">
    <property type="term" value="P:DNA-templated transcription initiation"/>
    <property type="evidence" value="ECO:0007669"/>
    <property type="project" value="InterPro"/>
</dbReference>
<dbReference type="NCBIfam" id="TIGR02392">
    <property type="entry name" value="rpoH_proteo"/>
    <property type="match status" value="1"/>
</dbReference>
<dbReference type="InterPro" id="IPR009042">
    <property type="entry name" value="RNA_pol_sigma70_r1_2"/>
</dbReference>
<dbReference type="InterPro" id="IPR050813">
    <property type="entry name" value="Sigma-70_Factor"/>
</dbReference>
<dbReference type="Pfam" id="PF00140">
    <property type="entry name" value="Sigma70_r1_2"/>
    <property type="match status" value="1"/>
</dbReference>
<dbReference type="NCBIfam" id="NF005143">
    <property type="entry name" value="PRK06596.1"/>
    <property type="match status" value="1"/>
</dbReference>
<evidence type="ECO:0000256" key="5">
    <source>
        <dbReference type="ARBA" id="ARBA00023125"/>
    </source>
</evidence>
<evidence type="ECO:0000259" key="7">
    <source>
        <dbReference type="PROSITE" id="PS00715"/>
    </source>
</evidence>
<dbReference type="GO" id="GO:0003677">
    <property type="term" value="F:DNA binding"/>
    <property type="evidence" value="ECO:0007669"/>
    <property type="project" value="UniProtKB-KW"/>
</dbReference>
<evidence type="ECO:0000256" key="3">
    <source>
        <dbReference type="ARBA" id="ARBA00023016"/>
    </source>
</evidence>
<dbReference type="InterPro" id="IPR013325">
    <property type="entry name" value="RNA_pol_sigma_r2"/>
</dbReference>
<dbReference type="InterPro" id="IPR012759">
    <property type="entry name" value="RNA_pol_sigma_RpoH_proteobac"/>
</dbReference>
<dbReference type="PANTHER" id="PTHR30376">
    <property type="entry name" value="SIGMA FACTOR RPOH HEAT SHOCK RELATED"/>
    <property type="match status" value="1"/>
</dbReference>
<dbReference type="Pfam" id="PF04542">
    <property type="entry name" value="Sigma70_r2"/>
    <property type="match status" value="1"/>
</dbReference>
<keyword evidence="5" id="KW-0238">DNA-binding</keyword>
<accession>A0A3B0YR07</accession>
<dbReference type="Gene3D" id="1.20.120.1810">
    <property type="match status" value="1"/>
</dbReference>
<dbReference type="InterPro" id="IPR014284">
    <property type="entry name" value="RNA_pol_sigma-70_dom"/>
</dbReference>
<sequence>MANALVTTSAVTLPVPGEPLGGYLAAVNRIPMLSAERERELAIRLRDHGDLEAAREMVLSHLRFVVKVARGYKGYGLPLADLIQEGGIGLMKAVRRFNPDVGVRLVSFAVHWIRAEIHEYVLRNWRIVKVATTKAQRKLFFNLRSAKKRLGWLNREEVESVAEDLGVSPETVLEMESRLSGQDVAFDPVDSGDDEDGSWTPAAYLSSAVDEDPATTLEAVDWEQQSNRQLTSALAQLDERARTILEQRWLS</sequence>
<evidence type="ECO:0000256" key="1">
    <source>
        <dbReference type="ARBA" id="ARBA00022490"/>
    </source>
</evidence>
<keyword evidence="6" id="KW-0804">Transcription</keyword>
<evidence type="ECO:0000313" key="8">
    <source>
        <dbReference type="EMBL" id="VAW81871.1"/>
    </source>
</evidence>
<dbReference type="EMBL" id="UOFM01000432">
    <property type="protein sequence ID" value="VAW81871.1"/>
    <property type="molecule type" value="Genomic_DNA"/>
</dbReference>
<feature type="domain" description="RNA polymerase sigma-70" evidence="7">
    <location>
        <begin position="81"/>
        <end position="94"/>
    </location>
</feature>
<dbReference type="SUPFAM" id="SSF88946">
    <property type="entry name" value="Sigma2 domain of RNA polymerase sigma factors"/>
    <property type="match status" value="1"/>
</dbReference>
<dbReference type="AlphaFoldDB" id="A0A3B0YR07"/>
<dbReference type="GO" id="GO:0016987">
    <property type="term" value="F:sigma factor activity"/>
    <property type="evidence" value="ECO:0007669"/>
    <property type="project" value="UniProtKB-KW"/>
</dbReference>
<dbReference type="InterPro" id="IPR007627">
    <property type="entry name" value="RNA_pol_sigma70_r2"/>
</dbReference>
<evidence type="ECO:0000256" key="6">
    <source>
        <dbReference type="ARBA" id="ARBA00023163"/>
    </source>
</evidence>
<dbReference type="FunFam" id="1.20.120.1810:FF:000001">
    <property type="entry name" value="RNA polymerase sigma factor RpoH"/>
    <property type="match status" value="1"/>
</dbReference>
<dbReference type="NCBIfam" id="TIGR02937">
    <property type="entry name" value="sigma70-ECF"/>
    <property type="match status" value="1"/>
</dbReference>